<evidence type="ECO:0000313" key="2">
    <source>
        <dbReference type="Proteomes" id="UP001246858"/>
    </source>
</evidence>
<sequence length="742" mass="83989">MTTSDFHKIFKYIFCFLAVCMGVFFHPFEGYGQNKKIDSLTKVLGKQQKPDDNRATTLFNLAAQKLQYDAKSALKNIDEIISFKEKIANENIVSAAYRVKGVIFYHLSQYKEALEFLNKALVIDSKLKSYDGIGGDLGTIGLINMTQSKFPEALKYYLESLSNFEKTKKNQVDEALTLVNIGTVYNEMGNPAQAMANYQKSYQLFKKINHLSGQSSTLTNIGIVHFKNKNTKEAIKYSTLSLKIADSLKDLRGVARDNGNLSAYYAELSMPDLALAHGLKAIEINKKIGGKKSLGINYQNVSSAYFKKDNFKLAKTYGLDALNIGKELNITEIKRDASLGLSEVYEALKMPDSALFFHRAFYKFADSIGNDKKKTEITRMGMQYEFDKKELTYQQKQLLADEQLKQQSLQLALNNAELQKGIQLRNLQKISLENQKLINQEKEKQLIISKNNEKLQANKLNALSQEQKLSKLELKQLWLYGALAILVLASVIVYLINLYRIRQLRFKNTLQKQEAIQNELLLKHQFQLTESELKAIRSQMNPHFIFNVLNSIEAYIMDNDKYTASRLIQKFAALSRLILENSTKSLVTADREWKALKLYTELEAMRYNNSFSFNFDADESLQLRTLLLPPMLIQPLIENAILHGLIVNPKPGAHLEVQLKKHEQGICITVEDNGNGLDHQSTARTKTGVKEKSMGLASIKERIAMINAQKNNYLASFKITPGAGGEGTFAAIFLPNFDNAVV</sequence>
<keyword evidence="2" id="KW-1185">Reference proteome</keyword>
<dbReference type="EMBL" id="JAVDTF010000001">
    <property type="protein sequence ID" value="MDR6782303.1"/>
    <property type="molecule type" value="Genomic_DNA"/>
</dbReference>
<name>A0ACC6KT42_9SPHI</name>
<accession>A0ACC6KT42</accession>
<dbReference type="Proteomes" id="UP001246858">
    <property type="component" value="Unassembled WGS sequence"/>
</dbReference>
<protein>
    <submittedName>
        <fullName evidence="1">Tetratricopeptide (TPR) repeat protein</fullName>
    </submittedName>
</protein>
<gene>
    <name evidence="1" type="ORF">J2X78_000855</name>
</gene>
<comment type="caution">
    <text evidence="1">The sequence shown here is derived from an EMBL/GenBank/DDBJ whole genome shotgun (WGS) entry which is preliminary data.</text>
</comment>
<evidence type="ECO:0000313" key="1">
    <source>
        <dbReference type="EMBL" id="MDR6782303.1"/>
    </source>
</evidence>
<organism evidence="1 2">
    <name type="scientific">Pedobacter africanus</name>
    <dbReference type="NCBI Taxonomy" id="151894"/>
    <lineage>
        <taxon>Bacteria</taxon>
        <taxon>Pseudomonadati</taxon>
        <taxon>Bacteroidota</taxon>
        <taxon>Sphingobacteriia</taxon>
        <taxon>Sphingobacteriales</taxon>
        <taxon>Sphingobacteriaceae</taxon>
        <taxon>Pedobacter</taxon>
    </lineage>
</organism>
<reference evidence="1" key="1">
    <citation type="submission" date="2023-07" db="EMBL/GenBank/DDBJ databases">
        <title>Sorghum-associated microbial communities from plants grown in Nebraska, USA.</title>
        <authorList>
            <person name="Schachtman D."/>
        </authorList>
    </citation>
    <scope>NUCLEOTIDE SEQUENCE</scope>
    <source>
        <strain evidence="1">2697</strain>
    </source>
</reference>
<proteinExistence type="predicted"/>